<dbReference type="EMBL" id="ML210181">
    <property type="protein sequence ID" value="TFK25851.1"/>
    <property type="molecule type" value="Genomic_DNA"/>
</dbReference>
<dbReference type="GO" id="GO:0010468">
    <property type="term" value="P:regulation of gene expression"/>
    <property type="evidence" value="ECO:0007669"/>
    <property type="project" value="TreeGrafter"/>
</dbReference>
<dbReference type="GO" id="GO:0000785">
    <property type="term" value="C:chromatin"/>
    <property type="evidence" value="ECO:0007669"/>
    <property type="project" value="TreeGrafter"/>
</dbReference>
<comment type="similarity">
    <text evidence="1">Belongs to the JHDM3 histone demethylase family.</text>
</comment>
<protein>
    <recommendedName>
        <fullName evidence="2">[histone H3]-trimethyl-L-lysine(9) demethylase</fullName>
        <ecNumber evidence="2">1.14.11.66</ecNumber>
    </recommendedName>
</protein>
<dbReference type="PROSITE" id="PS51183">
    <property type="entry name" value="JMJN"/>
    <property type="match status" value="1"/>
</dbReference>
<evidence type="ECO:0000313" key="12">
    <source>
        <dbReference type="Proteomes" id="UP000307440"/>
    </source>
</evidence>
<feature type="compositionally biased region" description="Low complexity" evidence="7">
    <location>
        <begin position="206"/>
        <end position="224"/>
    </location>
</feature>
<reference evidence="11 12" key="1">
    <citation type="journal article" date="2019" name="Nat. Ecol. Evol.">
        <title>Megaphylogeny resolves global patterns of mushroom evolution.</title>
        <authorList>
            <person name="Varga T."/>
            <person name="Krizsan K."/>
            <person name="Foldi C."/>
            <person name="Dima B."/>
            <person name="Sanchez-Garcia M."/>
            <person name="Sanchez-Ramirez S."/>
            <person name="Szollosi G.J."/>
            <person name="Szarkandi J.G."/>
            <person name="Papp V."/>
            <person name="Albert L."/>
            <person name="Andreopoulos W."/>
            <person name="Angelini C."/>
            <person name="Antonin V."/>
            <person name="Barry K.W."/>
            <person name="Bougher N.L."/>
            <person name="Buchanan P."/>
            <person name="Buyck B."/>
            <person name="Bense V."/>
            <person name="Catcheside P."/>
            <person name="Chovatia M."/>
            <person name="Cooper J."/>
            <person name="Damon W."/>
            <person name="Desjardin D."/>
            <person name="Finy P."/>
            <person name="Geml J."/>
            <person name="Haridas S."/>
            <person name="Hughes K."/>
            <person name="Justo A."/>
            <person name="Karasinski D."/>
            <person name="Kautmanova I."/>
            <person name="Kiss B."/>
            <person name="Kocsube S."/>
            <person name="Kotiranta H."/>
            <person name="LaButti K.M."/>
            <person name="Lechner B.E."/>
            <person name="Liimatainen K."/>
            <person name="Lipzen A."/>
            <person name="Lukacs Z."/>
            <person name="Mihaltcheva S."/>
            <person name="Morgado L.N."/>
            <person name="Niskanen T."/>
            <person name="Noordeloos M.E."/>
            <person name="Ohm R.A."/>
            <person name="Ortiz-Santana B."/>
            <person name="Ovrebo C."/>
            <person name="Racz N."/>
            <person name="Riley R."/>
            <person name="Savchenko A."/>
            <person name="Shiryaev A."/>
            <person name="Soop K."/>
            <person name="Spirin V."/>
            <person name="Szebenyi C."/>
            <person name="Tomsovsky M."/>
            <person name="Tulloss R.E."/>
            <person name="Uehling J."/>
            <person name="Grigoriev I.V."/>
            <person name="Vagvolgyi C."/>
            <person name="Papp T."/>
            <person name="Martin F.M."/>
            <person name="Miettinen O."/>
            <person name="Hibbett D.S."/>
            <person name="Nagy L.G."/>
        </authorList>
    </citation>
    <scope>NUCLEOTIDE SEQUENCE [LARGE SCALE GENOMIC DNA]</scope>
    <source>
        <strain evidence="11 12">CBS 121175</strain>
    </source>
</reference>
<keyword evidence="5" id="KW-0862">Zinc</keyword>
<evidence type="ECO:0000256" key="6">
    <source>
        <dbReference type="ARBA" id="ARBA00049349"/>
    </source>
</evidence>
<dbReference type="PANTHER" id="PTHR10694:SF7">
    <property type="entry name" value="[HISTONE H3]-TRIMETHYL-L-LYSINE(9) DEMETHYLASE"/>
    <property type="match status" value="1"/>
</dbReference>
<feature type="compositionally biased region" description="Polar residues" evidence="7">
    <location>
        <begin position="1"/>
        <end position="14"/>
    </location>
</feature>
<evidence type="ECO:0000259" key="10">
    <source>
        <dbReference type="PROSITE" id="PS51805"/>
    </source>
</evidence>
<dbReference type="OrthoDB" id="9547406at2759"/>
<comment type="catalytic activity">
    <reaction evidence="6">
        <text>N(6),N(6),N(6)-trimethyl-L-lysyl(9)-[histone H3] + 2 2-oxoglutarate + 2 O2 = N(6)-methyl-L-lysyl(9)-[histone H3] + 2 formaldehyde + 2 succinate + 2 CO2</text>
        <dbReference type="Rhea" id="RHEA:60200"/>
        <dbReference type="Rhea" id="RHEA-COMP:15538"/>
        <dbReference type="Rhea" id="RHEA-COMP:15542"/>
        <dbReference type="ChEBI" id="CHEBI:15379"/>
        <dbReference type="ChEBI" id="CHEBI:16526"/>
        <dbReference type="ChEBI" id="CHEBI:16810"/>
        <dbReference type="ChEBI" id="CHEBI:16842"/>
        <dbReference type="ChEBI" id="CHEBI:30031"/>
        <dbReference type="ChEBI" id="CHEBI:61929"/>
        <dbReference type="ChEBI" id="CHEBI:61961"/>
        <dbReference type="EC" id="1.14.11.66"/>
    </reaction>
</comment>
<evidence type="ECO:0000256" key="4">
    <source>
        <dbReference type="ARBA" id="ARBA00022771"/>
    </source>
</evidence>
<feature type="compositionally biased region" description="Polar residues" evidence="7">
    <location>
        <begin position="1072"/>
        <end position="1095"/>
    </location>
</feature>
<dbReference type="PANTHER" id="PTHR10694">
    <property type="entry name" value="LYSINE-SPECIFIC DEMETHYLASE"/>
    <property type="match status" value="1"/>
</dbReference>
<name>A0A5C3KYW3_COPMA</name>
<feature type="compositionally biased region" description="Basic residues" evidence="7">
    <location>
        <begin position="538"/>
        <end position="547"/>
    </location>
</feature>
<organism evidence="11 12">
    <name type="scientific">Coprinopsis marcescibilis</name>
    <name type="common">Agaric fungus</name>
    <name type="synonym">Psathyrella marcescibilis</name>
    <dbReference type="NCBI Taxonomy" id="230819"/>
    <lineage>
        <taxon>Eukaryota</taxon>
        <taxon>Fungi</taxon>
        <taxon>Dikarya</taxon>
        <taxon>Basidiomycota</taxon>
        <taxon>Agaricomycotina</taxon>
        <taxon>Agaricomycetes</taxon>
        <taxon>Agaricomycetidae</taxon>
        <taxon>Agaricales</taxon>
        <taxon>Agaricineae</taxon>
        <taxon>Psathyrellaceae</taxon>
        <taxon>Coprinopsis</taxon>
    </lineage>
</organism>
<keyword evidence="12" id="KW-1185">Reference proteome</keyword>
<feature type="compositionally biased region" description="Polar residues" evidence="7">
    <location>
        <begin position="1105"/>
        <end position="1115"/>
    </location>
</feature>
<feature type="region of interest" description="Disordered" evidence="7">
    <location>
        <begin position="1014"/>
        <end position="1115"/>
    </location>
</feature>
<dbReference type="InterPro" id="IPR013083">
    <property type="entry name" value="Znf_RING/FYVE/PHD"/>
</dbReference>
<gene>
    <name evidence="11" type="ORF">FA15DRAFT_668018</name>
</gene>
<evidence type="ECO:0000256" key="2">
    <source>
        <dbReference type="ARBA" id="ARBA00012900"/>
    </source>
</evidence>
<dbReference type="STRING" id="230819.A0A5C3KYW3"/>
<evidence type="ECO:0000256" key="1">
    <source>
        <dbReference type="ARBA" id="ARBA00009711"/>
    </source>
</evidence>
<dbReference type="SMART" id="SM00558">
    <property type="entry name" value="JmjC"/>
    <property type="match status" value="1"/>
</dbReference>
<sequence length="1167" mass="128473">MASSSRSSTLTPCNSPSPEPPIVQPDHFYGSEGIQLPPSPNSDGKTWLDPEDDPAASRGIPVFKPSMEEFQDFEAYMEKVNCWGMKSGIVKVIPPKEWTSTLPDIKPQLQDVKIRSPIEQVMLGSGGLFRQQNMEKRRIMSVREWAELCGKDEYRAPVKQEIGLESRGARVAAPPRTRRVRKKESVAPDAVTVIKEEPEDDTSLMGSVGPSVPSPPASDAGGPSRASTRKSNKSPKQEPKDEPKAKAKRVHQSREARQASLADRAVKDSQFLDTFEPRTDWLPDNMTPEDYTPEFCQKLERHYWRNCSLGKSAWYGADTQGTLFTDETKSWNVGHLPSALSRLLPTSNAGLPGVNTPYLYFGMWRATFAWHVEDMDLYSINYIHFGAPKFWYAVPQTKSTALEHAMRTYFPSDTSQCPQFLRHKSFLVSPMTLAKSSCRPNHLVQHAGEFVITYPRGYHAGFNLGFNCAESVNFALECWIEMGRVAQACKCVSDSVRIDVDQLLHDRAEECIQAIEAEVAAEAAAAEALMETEGSPKKLSKSKRRKSSTNTELTPTMKQEASEGYIPPLKIPLKRKAEEKEEQPKLKKIRLKPSPSKSHASPHKSSSNSNSFLSFPTSHSAPILPKLKLKLGPKPVEAEQFPCCLCVSMDKVGLLPVNSPPQGRKDAVEAAGHPRIWMAHEQCASIIPETWVDEAPLQDGTRVKAVFGVDAIVKDRWNLKCSACSKTRSKGHGAPVQCTRGKCPKAFHVSCAREGHPLGIVFSVTREVEKEVVIETHQAFASIHPMQMELDGQSQKELEVLKVVKKLVCDVLCPQHNPALAAQKKASKQEKIKSDLLALPTLSRIKIRVSSGVFEVSLIRVIEENASVEVVWDRDVKREFKWGSVVFGSTDGPVQQRPAEACTPRNDHDRSVSAAVSNISLPVQTYPSLTAATFGDAHVPTPNVTRPPSAQAAQPATTSHYKTPGSRNPYWAYPTQQVPYASAQTPYTYVYSAYYPASAYPAASTSQGYQTYPSPQMYPASQQDPRYQWRPYEGPISANSNSSNHSTTTQTNISQGQLSGGTVAIPFGSQPHLESSDASSGHLTKSVSDGATSSGVMHVPPAGSVNGTAPLQPQVQQGYPDLTTLARLPHQELTEVLRLNPQLRDYVMAAIHQSNTLPQPSASHVSA</sequence>
<dbReference type="GO" id="GO:0008270">
    <property type="term" value="F:zinc ion binding"/>
    <property type="evidence" value="ECO:0007669"/>
    <property type="project" value="UniProtKB-KW"/>
</dbReference>
<feature type="compositionally biased region" description="Polar residues" evidence="7">
    <location>
        <begin position="549"/>
        <end position="559"/>
    </location>
</feature>
<feature type="compositionally biased region" description="Low complexity" evidence="7">
    <location>
        <begin position="1037"/>
        <end position="1054"/>
    </location>
</feature>
<dbReference type="Gene3D" id="2.60.120.650">
    <property type="entry name" value="Cupin"/>
    <property type="match status" value="2"/>
</dbReference>
<dbReference type="Pfam" id="PF02373">
    <property type="entry name" value="JmjC"/>
    <property type="match status" value="1"/>
</dbReference>
<feature type="region of interest" description="Disordered" evidence="7">
    <location>
        <begin position="167"/>
        <end position="265"/>
    </location>
</feature>
<keyword evidence="3" id="KW-0479">Metal-binding</keyword>
<feature type="region of interest" description="Disordered" evidence="7">
    <location>
        <begin position="1"/>
        <end position="60"/>
    </location>
</feature>
<dbReference type="CDD" id="cd15571">
    <property type="entry name" value="ePHD"/>
    <property type="match status" value="1"/>
</dbReference>
<dbReference type="SUPFAM" id="SSF51197">
    <property type="entry name" value="Clavaminate synthase-like"/>
    <property type="match status" value="1"/>
</dbReference>
<proteinExistence type="inferred from homology"/>
<dbReference type="AlphaFoldDB" id="A0A5C3KYW3"/>
<feature type="compositionally biased region" description="Basic and acidic residues" evidence="7">
    <location>
        <begin position="235"/>
        <end position="245"/>
    </location>
</feature>
<dbReference type="EC" id="1.14.11.66" evidence="2"/>
<dbReference type="Pfam" id="PF02375">
    <property type="entry name" value="JmjN"/>
    <property type="match status" value="1"/>
</dbReference>
<feature type="region of interest" description="Disordered" evidence="7">
    <location>
        <begin position="528"/>
        <end position="615"/>
    </location>
</feature>
<dbReference type="InterPro" id="IPR003349">
    <property type="entry name" value="JmjN"/>
</dbReference>
<evidence type="ECO:0000259" key="9">
    <source>
        <dbReference type="PROSITE" id="PS51184"/>
    </source>
</evidence>
<feature type="compositionally biased region" description="Polar residues" evidence="7">
    <location>
        <begin position="1014"/>
        <end position="1025"/>
    </location>
</feature>
<feature type="domain" description="JmjC" evidence="9">
    <location>
        <begin position="325"/>
        <end position="491"/>
    </location>
</feature>
<dbReference type="InterPro" id="IPR034732">
    <property type="entry name" value="EPHD"/>
</dbReference>
<feature type="domain" description="PHD-type" evidence="10">
    <location>
        <begin position="640"/>
        <end position="785"/>
    </location>
</feature>
<feature type="compositionally biased region" description="Basic and acidic residues" evidence="7">
    <location>
        <begin position="575"/>
        <end position="585"/>
    </location>
</feature>
<dbReference type="GO" id="GO:0051864">
    <property type="term" value="F:histone H3K36 demethylase activity"/>
    <property type="evidence" value="ECO:0007669"/>
    <property type="project" value="TreeGrafter"/>
</dbReference>
<evidence type="ECO:0000256" key="7">
    <source>
        <dbReference type="SAM" id="MobiDB-lite"/>
    </source>
</evidence>
<evidence type="ECO:0000259" key="8">
    <source>
        <dbReference type="PROSITE" id="PS51183"/>
    </source>
</evidence>
<dbReference type="SMART" id="SM00545">
    <property type="entry name" value="JmjN"/>
    <property type="match status" value="1"/>
</dbReference>
<dbReference type="Proteomes" id="UP000307440">
    <property type="component" value="Unassembled WGS sequence"/>
</dbReference>
<dbReference type="GO" id="GO:0140684">
    <property type="term" value="F:histone H3K9me2/H3K9me3 demethylase activity"/>
    <property type="evidence" value="ECO:0007669"/>
    <property type="project" value="UniProtKB-EC"/>
</dbReference>
<feature type="domain" description="JmjN" evidence="8">
    <location>
        <begin position="60"/>
        <end position="101"/>
    </location>
</feature>
<accession>A0A5C3KYW3</accession>
<feature type="compositionally biased region" description="Low complexity" evidence="7">
    <location>
        <begin position="947"/>
        <end position="959"/>
    </location>
</feature>
<evidence type="ECO:0000256" key="5">
    <source>
        <dbReference type="ARBA" id="ARBA00022833"/>
    </source>
</evidence>
<keyword evidence="4" id="KW-0863">Zinc-finger</keyword>
<feature type="region of interest" description="Disordered" evidence="7">
    <location>
        <begin position="937"/>
        <end position="968"/>
    </location>
</feature>
<dbReference type="Pfam" id="PF13771">
    <property type="entry name" value="zf-HC5HC2H"/>
    <property type="match status" value="1"/>
</dbReference>
<feature type="compositionally biased region" description="Low complexity" evidence="7">
    <location>
        <begin position="592"/>
        <end position="615"/>
    </location>
</feature>
<evidence type="ECO:0000313" key="11">
    <source>
        <dbReference type="EMBL" id="TFK25851.1"/>
    </source>
</evidence>
<evidence type="ECO:0000256" key="3">
    <source>
        <dbReference type="ARBA" id="ARBA00022723"/>
    </source>
</evidence>
<dbReference type="PROSITE" id="PS51184">
    <property type="entry name" value="JMJC"/>
    <property type="match status" value="1"/>
</dbReference>
<dbReference type="Gene3D" id="3.30.40.10">
    <property type="entry name" value="Zinc/RING finger domain, C3HC4 (zinc finger)"/>
    <property type="match status" value="1"/>
</dbReference>
<dbReference type="InterPro" id="IPR003347">
    <property type="entry name" value="JmjC_dom"/>
</dbReference>
<dbReference type="GO" id="GO:0005634">
    <property type="term" value="C:nucleus"/>
    <property type="evidence" value="ECO:0007669"/>
    <property type="project" value="TreeGrafter"/>
</dbReference>
<dbReference type="PROSITE" id="PS51805">
    <property type="entry name" value="EPHD"/>
    <property type="match status" value="1"/>
</dbReference>